<reference evidence="2 3" key="1">
    <citation type="submission" date="2021-12" db="EMBL/GenBank/DDBJ databases">
        <title>Genome sequencing of bacteria with rrn-lacking chromosome and rrn-plasmid.</title>
        <authorList>
            <person name="Anda M."/>
            <person name="Iwasaki W."/>
        </authorList>
    </citation>
    <scope>NUCLEOTIDE SEQUENCE [LARGE SCALE GENOMIC DNA]</scope>
    <source>
        <strain evidence="2 3">NBRC 101262</strain>
        <plasmid evidence="2 3">pPP1</plasmid>
    </source>
</reference>
<evidence type="ECO:0000256" key="1">
    <source>
        <dbReference type="SAM" id="MobiDB-lite"/>
    </source>
</evidence>
<dbReference type="EMBL" id="AP025293">
    <property type="protein sequence ID" value="BDD00546.1"/>
    <property type="molecule type" value="Genomic_DNA"/>
</dbReference>
<proteinExistence type="predicted"/>
<geneLocation type="plasmid" evidence="2 3">
    <name>pPP1</name>
</geneLocation>
<dbReference type="Proteomes" id="UP001354989">
    <property type="component" value="Plasmid pPP1"/>
</dbReference>
<name>A0ABM7VHU2_9BACT</name>
<keyword evidence="2" id="KW-0614">Plasmid</keyword>
<feature type="region of interest" description="Disordered" evidence="1">
    <location>
        <begin position="1"/>
        <end position="21"/>
    </location>
</feature>
<dbReference type="RefSeq" id="WP_338398385.1">
    <property type="nucleotide sequence ID" value="NZ_AP025293.1"/>
</dbReference>
<accession>A0ABM7VHU2</accession>
<feature type="compositionally biased region" description="Polar residues" evidence="1">
    <location>
        <begin position="1"/>
        <end position="11"/>
    </location>
</feature>
<organism evidence="2 3">
    <name type="scientific">Persicobacter psychrovividus</name>
    <dbReference type="NCBI Taxonomy" id="387638"/>
    <lineage>
        <taxon>Bacteria</taxon>
        <taxon>Pseudomonadati</taxon>
        <taxon>Bacteroidota</taxon>
        <taxon>Cytophagia</taxon>
        <taxon>Cytophagales</taxon>
        <taxon>Persicobacteraceae</taxon>
        <taxon>Persicobacter</taxon>
    </lineage>
</organism>
<evidence type="ECO:0000313" key="3">
    <source>
        <dbReference type="Proteomes" id="UP001354989"/>
    </source>
</evidence>
<sequence length="82" mass="9486">MEAKGGNSSLGSRKGHQQGSKRYFEDLLSTLEEKGANPELEETIRESLRKNSTNIEYYKVHQKFDTMGNLKNTEIQKFKFDK</sequence>
<keyword evidence="3" id="KW-1185">Reference proteome</keyword>
<protein>
    <submittedName>
        <fullName evidence="2">Uncharacterized protein</fullName>
    </submittedName>
</protein>
<gene>
    <name evidence="2" type="ORF">PEPS_28260</name>
</gene>
<evidence type="ECO:0000313" key="2">
    <source>
        <dbReference type="EMBL" id="BDD00546.1"/>
    </source>
</evidence>